<feature type="domain" description="ABC transmembrane type-1" evidence="10">
    <location>
        <begin position="66"/>
        <end position="269"/>
    </location>
</feature>
<evidence type="ECO:0000256" key="7">
    <source>
        <dbReference type="ARBA" id="ARBA00022989"/>
    </source>
</evidence>
<feature type="transmembrane region" description="Helical" evidence="9">
    <location>
        <begin position="251"/>
        <end position="272"/>
    </location>
</feature>
<evidence type="ECO:0000256" key="9">
    <source>
        <dbReference type="RuleBase" id="RU363043"/>
    </source>
</evidence>
<evidence type="ECO:0000259" key="10">
    <source>
        <dbReference type="PROSITE" id="PS50928"/>
    </source>
</evidence>
<keyword evidence="5" id="KW-0592">Phosphate transport</keyword>
<dbReference type="Pfam" id="PF00528">
    <property type="entry name" value="BPD_transp_1"/>
    <property type="match status" value="1"/>
</dbReference>
<keyword evidence="6 9" id="KW-0812">Transmembrane</keyword>
<comment type="subcellular location">
    <subcellularLocation>
        <location evidence="1 9">Cell membrane</location>
        <topology evidence="1 9">Multi-pass membrane protein</topology>
    </subcellularLocation>
</comment>
<dbReference type="EMBL" id="CP113361">
    <property type="protein sequence ID" value="WAI01221.1"/>
    <property type="molecule type" value="Genomic_DNA"/>
</dbReference>
<organism evidence="11 12">
    <name type="scientific">Methanogenium organophilum</name>
    <dbReference type="NCBI Taxonomy" id="2199"/>
    <lineage>
        <taxon>Archaea</taxon>
        <taxon>Methanobacteriati</taxon>
        <taxon>Methanobacteriota</taxon>
        <taxon>Stenosarchaea group</taxon>
        <taxon>Methanomicrobia</taxon>
        <taxon>Methanomicrobiales</taxon>
        <taxon>Methanomicrobiaceae</taxon>
        <taxon>Methanogenium</taxon>
    </lineage>
</organism>
<dbReference type="InterPro" id="IPR051408">
    <property type="entry name" value="Phosphate_transprt_permease"/>
</dbReference>
<dbReference type="PANTHER" id="PTHR42922">
    <property type="entry name" value="PHOSPHATE TRANSPORT SYSTEM PERMEASE PROTEIN PSTA"/>
    <property type="match status" value="1"/>
</dbReference>
<comment type="similarity">
    <text evidence="2 9">Belongs to the binding-protein-dependent transport system permease family. CysTW subfamily.</text>
</comment>
<keyword evidence="8 9" id="KW-0472">Membrane</keyword>
<dbReference type="GO" id="GO:0005886">
    <property type="term" value="C:plasma membrane"/>
    <property type="evidence" value="ECO:0007669"/>
    <property type="project" value="UniProtKB-SubCell"/>
</dbReference>
<keyword evidence="4 9" id="KW-1003">Cell membrane</keyword>
<proteinExistence type="inferred from homology"/>
<dbReference type="InterPro" id="IPR005672">
    <property type="entry name" value="Phosphate_PstA"/>
</dbReference>
<accession>A0A9X9S468</accession>
<evidence type="ECO:0000256" key="2">
    <source>
        <dbReference type="ARBA" id="ARBA00007069"/>
    </source>
</evidence>
<dbReference type="KEGG" id="mou:OU421_12530"/>
<gene>
    <name evidence="11" type="primary">pstA</name>
    <name evidence="11" type="ORF">OU421_12530</name>
</gene>
<dbReference type="NCBIfam" id="TIGR00974">
    <property type="entry name" value="3a0107s02c"/>
    <property type="match status" value="1"/>
</dbReference>
<feature type="transmembrane region" description="Helical" evidence="9">
    <location>
        <begin position="103"/>
        <end position="128"/>
    </location>
</feature>
<evidence type="ECO:0000313" key="12">
    <source>
        <dbReference type="Proteomes" id="UP001163096"/>
    </source>
</evidence>
<dbReference type="GO" id="GO:0005315">
    <property type="term" value="F:phosphate transmembrane transporter activity"/>
    <property type="evidence" value="ECO:0007669"/>
    <property type="project" value="InterPro"/>
</dbReference>
<evidence type="ECO:0000256" key="6">
    <source>
        <dbReference type="ARBA" id="ARBA00022692"/>
    </source>
</evidence>
<evidence type="ECO:0000256" key="8">
    <source>
        <dbReference type="ARBA" id="ARBA00023136"/>
    </source>
</evidence>
<evidence type="ECO:0000256" key="3">
    <source>
        <dbReference type="ARBA" id="ARBA00022448"/>
    </source>
</evidence>
<dbReference type="GeneID" id="76835942"/>
<dbReference type="SUPFAM" id="SSF161098">
    <property type="entry name" value="MetI-like"/>
    <property type="match status" value="1"/>
</dbReference>
<feature type="transmembrane region" description="Helical" evidence="9">
    <location>
        <begin position="13"/>
        <end position="35"/>
    </location>
</feature>
<keyword evidence="12" id="KW-1185">Reference proteome</keyword>
<dbReference type="InterPro" id="IPR000515">
    <property type="entry name" value="MetI-like"/>
</dbReference>
<evidence type="ECO:0000256" key="4">
    <source>
        <dbReference type="ARBA" id="ARBA00022475"/>
    </source>
</evidence>
<sequence length="282" mass="30819">MNVRIMEEKIVKIIMYLSIAIVLGSLLLVFSMVILKGIDFLNFDMITKVPDGGYYLGKGGGILNAIVGSLYLAGGAIILATIVSIPISWYLNQSNKKSKFTEFVRLSLDVSCGIPSLIYGAFVFLFLVSFHQRAALIWGIVTVAIFIIPILVRAMDEIMQTVNRDLKEASYSLGATEFETLKNVITRQAMPGIVGAIILAFGRGIGDAAAVLFTAGYTDNIPNSLFDPVATLPLAIFFQISSPYPEVQGRAYASGIILIIIVLLLIVISRIVSKRLMKYVIR</sequence>
<dbReference type="RefSeq" id="WP_268186441.1">
    <property type="nucleotide sequence ID" value="NZ_CP113361.1"/>
</dbReference>
<dbReference type="PROSITE" id="PS50928">
    <property type="entry name" value="ABC_TM1"/>
    <property type="match status" value="1"/>
</dbReference>
<dbReference type="GO" id="GO:0035435">
    <property type="term" value="P:phosphate ion transmembrane transport"/>
    <property type="evidence" value="ECO:0007669"/>
    <property type="project" value="InterPro"/>
</dbReference>
<evidence type="ECO:0000313" key="11">
    <source>
        <dbReference type="EMBL" id="WAI01221.1"/>
    </source>
</evidence>
<evidence type="ECO:0000256" key="5">
    <source>
        <dbReference type="ARBA" id="ARBA00022592"/>
    </source>
</evidence>
<dbReference type="PANTHER" id="PTHR42922:SF1">
    <property type="entry name" value="PHOSPHATE TRANSPORT SYSTEM PERMEASE PROTEIN PSTA"/>
    <property type="match status" value="1"/>
</dbReference>
<name>A0A9X9S468_METOG</name>
<dbReference type="CDD" id="cd06261">
    <property type="entry name" value="TM_PBP2"/>
    <property type="match status" value="1"/>
</dbReference>
<dbReference type="Gene3D" id="1.10.3720.10">
    <property type="entry name" value="MetI-like"/>
    <property type="match status" value="1"/>
</dbReference>
<dbReference type="AlphaFoldDB" id="A0A9X9S468"/>
<feature type="transmembrane region" description="Helical" evidence="9">
    <location>
        <begin position="134"/>
        <end position="152"/>
    </location>
</feature>
<protein>
    <recommendedName>
        <fullName evidence="9">Phosphate transport system permease protein PstA</fullName>
    </recommendedName>
</protein>
<evidence type="ECO:0000256" key="1">
    <source>
        <dbReference type="ARBA" id="ARBA00004651"/>
    </source>
</evidence>
<keyword evidence="3" id="KW-0813">Transport</keyword>
<feature type="transmembrane region" description="Helical" evidence="9">
    <location>
        <begin position="70"/>
        <end position="91"/>
    </location>
</feature>
<reference evidence="11" key="1">
    <citation type="submission" date="2022-11" db="EMBL/GenBank/DDBJ databases">
        <title>Complete genome sequence of Methanogenium organophilum DSM 3596.</title>
        <authorList>
            <person name="Chen S.-C."/>
            <person name="Lai S.-J."/>
            <person name="You Y.-T."/>
        </authorList>
    </citation>
    <scope>NUCLEOTIDE SEQUENCE</scope>
    <source>
        <strain evidence="11">DSM 3596</strain>
    </source>
</reference>
<dbReference type="InterPro" id="IPR035906">
    <property type="entry name" value="MetI-like_sf"/>
</dbReference>
<dbReference type="Proteomes" id="UP001163096">
    <property type="component" value="Chromosome"/>
</dbReference>
<feature type="transmembrane region" description="Helical" evidence="9">
    <location>
        <begin position="192"/>
        <end position="217"/>
    </location>
</feature>
<keyword evidence="7 9" id="KW-1133">Transmembrane helix</keyword>